<evidence type="ECO:0000313" key="3">
    <source>
        <dbReference type="Proteomes" id="UP000237344"/>
    </source>
</evidence>
<dbReference type="Proteomes" id="UP000237344">
    <property type="component" value="Unassembled WGS sequence"/>
</dbReference>
<dbReference type="AlphaFoldDB" id="A0A2S3VZI1"/>
<gene>
    <name evidence="2" type="ORF">KMAL_23450</name>
</gene>
<accession>A0A2S3VZI1</accession>
<evidence type="ECO:0000256" key="1">
    <source>
        <dbReference type="SAM" id="SignalP"/>
    </source>
</evidence>
<keyword evidence="3" id="KW-1185">Reference proteome</keyword>
<evidence type="ECO:0000313" key="2">
    <source>
        <dbReference type="EMBL" id="POF62007.1"/>
    </source>
</evidence>
<protein>
    <submittedName>
        <fullName evidence="2">Uncharacterized protein</fullName>
    </submittedName>
</protein>
<proteinExistence type="predicted"/>
<sequence>MIFQMKLLYFLLLALMLPPHLSSAQTVGSAEMHVPDNAALHALPASAQHVVRDHFANAGDAPPLAYTASNSPCSLNNGAGDGGAQVPSRDGRCWIAQFGTMGADIREWGIVMDGVTSADVALNHAAAWARANHSGLLVPGGKIAITGAQTVALDRMSLTCTAGSVDANANGDSYGAQGSTFFITSTTVQPFTLQNGVRIRDCNFYWPNQNGLNATPIAYPPLFTEPRGQQMVNVDLLNLRVVNAYDFLSNTLVDDVLGNIHLTNTYGYAVRYWFDLANIPEVITVSGSNIDINLFQFAGLYNHKNLGKWTGEHGAFLHVSGNGNGSTRHSKTEVLGLLVSDSLVFGYRYGVLVEGTGVFSESDLNLIWDAVPTVLKMNDGACVVSDRITGKYYSYKFLGDRSDHYPVFDLGAPSSDCAGNVDISGQLEQVQGDFVNVTGKNWNEIAVTNVTGPGYYGLSSTNLPYYWLKTEDTPNLRLTLIGNTLQTVHMDANHRGIFVPSALTTTLVGNTFSNLYNPIDVSGNSGAITVTGNVSTNSSSPFSMTGNYGTNIVATANRFDKVNPDIDGLLRLDGTTLHTRAPEIGSCSGLGSGQCTLREGSTSFSGMIALQPAEAAKSTGTVTLTFPHPAAHFWACTANPENSAPQSGWTDANLTISAIDTTHAGFNWSNRSRLANTQRYMIVYTCIAN</sequence>
<dbReference type="EMBL" id="POTC01000036">
    <property type="protein sequence ID" value="POF62007.1"/>
    <property type="molecule type" value="Genomic_DNA"/>
</dbReference>
<comment type="caution">
    <text evidence="2">The sequence shown here is derived from an EMBL/GenBank/DDBJ whole genome shotgun (WGS) entry which is preliminary data.</text>
</comment>
<name>A0A2S3VZI1_9PROT</name>
<reference evidence="2 3" key="1">
    <citation type="submission" date="2018-01" db="EMBL/GenBank/DDBJ databases">
        <title>Draft Genome Sequence of Komagataeibacter maltaceti LMG 1529, a Vinegar Producing Acetic Acid Bacterium Isolated from Malt Vinegar Brewery Acetifiers.</title>
        <authorList>
            <person name="Zhang Q."/>
            <person name="Hollensteiner J."/>
            <person name="Poehlein A."/>
            <person name="Daniel R."/>
        </authorList>
    </citation>
    <scope>NUCLEOTIDE SEQUENCE [LARGE SCALE GENOMIC DNA]</scope>
    <source>
        <strain evidence="2 3">LMG 1529</strain>
    </source>
</reference>
<feature type="signal peptide" evidence="1">
    <location>
        <begin position="1"/>
        <end position="24"/>
    </location>
</feature>
<feature type="chain" id="PRO_5015665325" evidence="1">
    <location>
        <begin position="25"/>
        <end position="689"/>
    </location>
</feature>
<keyword evidence="1" id="KW-0732">Signal</keyword>
<organism evidence="2 3">
    <name type="scientific">Novacetimonas maltaceti</name>
    <dbReference type="NCBI Taxonomy" id="1203393"/>
    <lineage>
        <taxon>Bacteria</taxon>
        <taxon>Pseudomonadati</taxon>
        <taxon>Pseudomonadota</taxon>
        <taxon>Alphaproteobacteria</taxon>
        <taxon>Acetobacterales</taxon>
        <taxon>Acetobacteraceae</taxon>
        <taxon>Novacetimonas</taxon>
    </lineage>
</organism>